<dbReference type="GO" id="GO:0017119">
    <property type="term" value="C:Golgi transport complex"/>
    <property type="evidence" value="ECO:0007669"/>
    <property type="project" value="InterPro"/>
</dbReference>
<dbReference type="EMBL" id="ML003735">
    <property type="protein sequence ID" value="RKP33568.1"/>
    <property type="molecule type" value="Genomic_DNA"/>
</dbReference>
<evidence type="ECO:0000256" key="6">
    <source>
        <dbReference type="ARBA" id="ARBA00023034"/>
    </source>
</evidence>
<dbReference type="STRING" id="215637.A0A4P9ZKI8"/>
<gene>
    <name evidence="10" type="ORF">BJ085DRAFT_41258</name>
</gene>
<keyword evidence="4" id="KW-0813">Transport</keyword>
<accession>A0A4P9ZKI8</accession>
<organism evidence="10 11">
    <name type="scientific">Dimargaris cristalligena</name>
    <dbReference type="NCBI Taxonomy" id="215637"/>
    <lineage>
        <taxon>Eukaryota</taxon>
        <taxon>Fungi</taxon>
        <taxon>Fungi incertae sedis</taxon>
        <taxon>Zoopagomycota</taxon>
        <taxon>Kickxellomycotina</taxon>
        <taxon>Dimargaritomycetes</taxon>
        <taxon>Dimargaritales</taxon>
        <taxon>Dimargaritaceae</taxon>
        <taxon>Dimargaris</taxon>
    </lineage>
</organism>
<dbReference type="GO" id="GO:0007030">
    <property type="term" value="P:Golgi organization"/>
    <property type="evidence" value="ECO:0007669"/>
    <property type="project" value="TreeGrafter"/>
</dbReference>
<dbReference type="GO" id="GO:0006886">
    <property type="term" value="P:intracellular protein transport"/>
    <property type="evidence" value="ECO:0007669"/>
    <property type="project" value="InterPro"/>
</dbReference>
<keyword evidence="11" id="KW-1185">Reference proteome</keyword>
<evidence type="ECO:0000256" key="4">
    <source>
        <dbReference type="ARBA" id="ARBA00022448"/>
    </source>
</evidence>
<evidence type="ECO:0000256" key="5">
    <source>
        <dbReference type="ARBA" id="ARBA00022927"/>
    </source>
</evidence>
<feature type="region of interest" description="Disordered" evidence="9">
    <location>
        <begin position="418"/>
        <end position="442"/>
    </location>
</feature>
<dbReference type="GO" id="GO:0000139">
    <property type="term" value="C:Golgi membrane"/>
    <property type="evidence" value="ECO:0007669"/>
    <property type="project" value="UniProtKB-SubCell"/>
</dbReference>
<keyword evidence="5" id="KW-0653">Protein transport</keyword>
<evidence type="ECO:0000256" key="9">
    <source>
        <dbReference type="SAM" id="MobiDB-lite"/>
    </source>
</evidence>
<evidence type="ECO:0000256" key="7">
    <source>
        <dbReference type="ARBA" id="ARBA00023136"/>
    </source>
</evidence>
<evidence type="ECO:0000256" key="2">
    <source>
        <dbReference type="ARBA" id="ARBA00005831"/>
    </source>
</evidence>
<evidence type="ECO:0000256" key="1">
    <source>
        <dbReference type="ARBA" id="ARBA00004395"/>
    </source>
</evidence>
<comment type="similarity">
    <text evidence="2">Belongs to the COG7 family.</text>
</comment>
<dbReference type="PANTHER" id="PTHR21443">
    <property type="entry name" value="CONSERVED OLIGOMERIC GOLGI COMPLEX COMPONENT 7"/>
    <property type="match status" value="1"/>
</dbReference>
<evidence type="ECO:0000313" key="11">
    <source>
        <dbReference type="Proteomes" id="UP000268162"/>
    </source>
</evidence>
<sequence length="786" mass="86411">MGYIDQFLVTTPSLADDSPTGSIGNPTPDALHRPTDTLGRVEHYFTALVDFVWGETEWLTTTLSGPTEVPGDPLYQLLSNLFSHIQSSLAQWVQFVAKSIADRIPDDTVWDHQYPFIVDLYHAVSNHCVTLDQILQEFTARRNHASQMSAKNLPGHFANIGYNDDDDDDDGDGRALIGGFSDWTLTEKTTVPQSPPEAKPNNSSDAVDSDILIPLLEPFRILQEQFPSIENQWLCNQIDRGFNGLLEPLAAIHPLAPSLHSTDVLAKPDYLLVRTVLEDACQRITGLPEAFKTSLNRLVRLVRGRMWATYLPIIQEAYVALRSTKLRSLIAEVNRCSALPDVTTLLAFAPWNPRRDDRSKAGPHAPRYHHHPSPSHQQIEIGFNVLRLWQTFVVGLPQLEDYIRQAFLQEAPDVRGLLDPVESTPRNDDDDATPHSTVSLPDRALEGIGSDIERGGLVQFIRNTDATPAFTAPESLLRRNASSVAHLGWTSFTPLWVAMMVPLFAPLAQFTALDDWHQDRSAAASVSTMNVLIPSFSLSPSSPSTQVGEYLLTLPQLCDTYLNDAGHCELLATLVDPWLMALGQATLESRPTAAEIKSVAEHGPLEPFFSDFPFIVDATAPASTTALPKEDLLTQRISALTQGALAIYTHQVMLRLRSPLTASGRSQMVTDFNYLSNIVQAMGIEPIPVFQHLSEIVGCPNPEESCESVSPPLSGPSLPNRFLTWLDKAKSTSTATADRPADLGLGYLQFVLGLTTKDISDRIIELISPSSSEPSPTNSNKSSANG</sequence>
<protein>
    <recommendedName>
        <fullName evidence="3">Conserved oligomeric Golgi complex subunit 7</fullName>
    </recommendedName>
    <alternativeName>
        <fullName evidence="8">Component of oligomeric Golgi complex 7</fullName>
    </alternativeName>
</protein>
<dbReference type="GO" id="GO:0006890">
    <property type="term" value="P:retrograde vesicle-mediated transport, Golgi to endoplasmic reticulum"/>
    <property type="evidence" value="ECO:0007669"/>
    <property type="project" value="TreeGrafter"/>
</dbReference>
<evidence type="ECO:0000313" key="10">
    <source>
        <dbReference type="EMBL" id="RKP33568.1"/>
    </source>
</evidence>
<reference evidence="11" key="1">
    <citation type="journal article" date="2018" name="Nat. Microbiol.">
        <title>Leveraging single-cell genomics to expand the fungal tree of life.</title>
        <authorList>
            <person name="Ahrendt S.R."/>
            <person name="Quandt C.A."/>
            <person name="Ciobanu D."/>
            <person name="Clum A."/>
            <person name="Salamov A."/>
            <person name="Andreopoulos B."/>
            <person name="Cheng J.F."/>
            <person name="Woyke T."/>
            <person name="Pelin A."/>
            <person name="Henrissat B."/>
            <person name="Reynolds N.K."/>
            <person name="Benny G.L."/>
            <person name="Smith M.E."/>
            <person name="James T.Y."/>
            <person name="Grigoriev I.V."/>
        </authorList>
    </citation>
    <scope>NUCLEOTIDE SEQUENCE [LARGE SCALE GENOMIC DNA]</scope>
    <source>
        <strain evidence="11">RSA 468</strain>
    </source>
</reference>
<keyword evidence="7" id="KW-0472">Membrane</keyword>
<dbReference type="Proteomes" id="UP000268162">
    <property type="component" value="Unassembled WGS sequence"/>
</dbReference>
<feature type="region of interest" description="Disordered" evidence="9">
    <location>
        <begin position="356"/>
        <end position="375"/>
    </location>
</feature>
<keyword evidence="6" id="KW-0333">Golgi apparatus</keyword>
<dbReference type="PANTHER" id="PTHR21443:SF0">
    <property type="entry name" value="CONSERVED OLIGOMERIC GOLGI COMPLEX SUBUNIT 7"/>
    <property type="match status" value="1"/>
</dbReference>
<dbReference type="InterPro" id="IPR019335">
    <property type="entry name" value="COG7"/>
</dbReference>
<evidence type="ECO:0000256" key="3">
    <source>
        <dbReference type="ARBA" id="ARBA00020984"/>
    </source>
</evidence>
<evidence type="ECO:0000256" key="8">
    <source>
        <dbReference type="ARBA" id="ARBA00031345"/>
    </source>
</evidence>
<proteinExistence type="inferred from homology"/>
<feature type="region of interest" description="Disordered" evidence="9">
    <location>
        <begin position="187"/>
        <end position="206"/>
    </location>
</feature>
<name>A0A4P9ZKI8_9FUNG</name>
<dbReference type="AlphaFoldDB" id="A0A4P9ZKI8"/>
<comment type="subcellular location">
    <subcellularLocation>
        <location evidence="1">Golgi apparatus membrane</location>
        <topology evidence="1">Peripheral membrane protein</topology>
    </subcellularLocation>
</comment>